<proteinExistence type="predicted"/>
<protein>
    <submittedName>
        <fullName evidence="3">Uncharacterized protein</fullName>
    </submittedName>
</protein>
<keyword evidence="1" id="KW-0175">Coiled coil</keyword>
<feature type="region of interest" description="Disordered" evidence="2">
    <location>
        <begin position="1"/>
        <end position="29"/>
    </location>
</feature>
<reference evidence="3" key="1">
    <citation type="submission" date="2020-05" db="EMBL/GenBank/DDBJ databases">
        <title>Phylogenomic resolution of chytrid fungi.</title>
        <authorList>
            <person name="Stajich J.E."/>
            <person name="Amses K."/>
            <person name="Simmons R."/>
            <person name="Seto K."/>
            <person name="Myers J."/>
            <person name="Bonds A."/>
            <person name="Quandt C.A."/>
            <person name="Barry K."/>
            <person name="Liu P."/>
            <person name="Grigoriev I."/>
            <person name="Longcore J.E."/>
            <person name="James T.Y."/>
        </authorList>
    </citation>
    <scope>NUCLEOTIDE SEQUENCE</scope>
    <source>
        <strain evidence="3">JEL0379</strain>
    </source>
</reference>
<keyword evidence="4" id="KW-1185">Reference proteome</keyword>
<sequence length="145" mass="16037">MSDYLSPVDSDRASSPEPAPAPSPARARVARHIEKAHDKEKAYREAELKLKAKKDAAMIKAAHKMVRIGLEELFDKAPTPNVENDAAGLVTLLEQLLITVEDVTTGNLCPVPSCRKRFEHGYSMGGHLMRQGGKNHLEFRAQTHQ</sequence>
<gene>
    <name evidence="3" type="ORF">HDU87_008365</name>
</gene>
<dbReference type="Proteomes" id="UP001212152">
    <property type="component" value="Unassembled WGS sequence"/>
</dbReference>
<organism evidence="3 4">
    <name type="scientific">Geranomyces variabilis</name>
    <dbReference type="NCBI Taxonomy" id="109894"/>
    <lineage>
        <taxon>Eukaryota</taxon>
        <taxon>Fungi</taxon>
        <taxon>Fungi incertae sedis</taxon>
        <taxon>Chytridiomycota</taxon>
        <taxon>Chytridiomycota incertae sedis</taxon>
        <taxon>Chytridiomycetes</taxon>
        <taxon>Spizellomycetales</taxon>
        <taxon>Powellomycetaceae</taxon>
        <taxon>Geranomyces</taxon>
    </lineage>
</organism>
<dbReference type="AlphaFoldDB" id="A0AAD5TCZ0"/>
<name>A0AAD5TCZ0_9FUNG</name>
<evidence type="ECO:0000313" key="4">
    <source>
        <dbReference type="Proteomes" id="UP001212152"/>
    </source>
</evidence>
<comment type="caution">
    <text evidence="3">The sequence shown here is derived from an EMBL/GenBank/DDBJ whole genome shotgun (WGS) entry which is preliminary data.</text>
</comment>
<dbReference type="EMBL" id="JADGJQ010000087">
    <property type="protein sequence ID" value="KAJ3171339.1"/>
    <property type="molecule type" value="Genomic_DNA"/>
</dbReference>
<evidence type="ECO:0000256" key="2">
    <source>
        <dbReference type="SAM" id="MobiDB-lite"/>
    </source>
</evidence>
<evidence type="ECO:0000256" key="1">
    <source>
        <dbReference type="SAM" id="Coils"/>
    </source>
</evidence>
<evidence type="ECO:0000313" key="3">
    <source>
        <dbReference type="EMBL" id="KAJ3171339.1"/>
    </source>
</evidence>
<accession>A0AAD5TCZ0</accession>
<feature type="coiled-coil region" evidence="1">
    <location>
        <begin position="29"/>
        <end position="56"/>
    </location>
</feature>